<keyword evidence="6" id="KW-1185">Reference proteome</keyword>
<dbReference type="PANTHER" id="PTHR10242:SF2">
    <property type="entry name" value="N-GLYCOSYLASE_DNA LYASE"/>
    <property type="match status" value="1"/>
</dbReference>
<comment type="caution">
    <text evidence="5">The sequence shown here is derived from an EMBL/GenBank/DDBJ whole genome shotgun (WGS) entry which is preliminary data.</text>
</comment>
<evidence type="ECO:0000259" key="4">
    <source>
        <dbReference type="SMART" id="SM00478"/>
    </source>
</evidence>
<evidence type="ECO:0000313" key="5">
    <source>
        <dbReference type="EMBL" id="KXB68056.1"/>
    </source>
</evidence>
<reference evidence="6" key="1">
    <citation type="submission" date="2016-01" db="EMBL/GenBank/DDBJ databases">
        <authorList>
            <person name="Mitreva M."/>
            <person name="Pepin K.H."/>
            <person name="Mihindukulasuriya K.A."/>
            <person name="Fulton R."/>
            <person name="Fronick C."/>
            <person name="O'Laughlin M."/>
            <person name="Miner T."/>
            <person name="Herter B."/>
            <person name="Rosa B.A."/>
            <person name="Cordes M."/>
            <person name="Tomlinson C."/>
            <person name="Wollam A."/>
            <person name="Palsikar V.B."/>
            <person name="Mardis E.R."/>
            <person name="Wilson R.K."/>
        </authorList>
    </citation>
    <scope>NUCLEOTIDE SEQUENCE [LARGE SCALE GENOMIC DNA]</scope>
    <source>
        <strain evidence="6">DNF00729</strain>
    </source>
</reference>
<dbReference type="SMART" id="SM00478">
    <property type="entry name" value="ENDO3c"/>
    <property type="match status" value="1"/>
</dbReference>
<dbReference type="PATRIC" id="fig|755172.3.peg.360"/>
<dbReference type="EC" id="4.2.99.18" evidence="2"/>
<accession>A0A134AJZ7</accession>
<dbReference type="Gene3D" id="1.10.1670.10">
    <property type="entry name" value="Helix-hairpin-Helix base-excision DNA repair enzymes (C-terminal)"/>
    <property type="match status" value="1"/>
</dbReference>
<evidence type="ECO:0000313" key="6">
    <source>
        <dbReference type="Proteomes" id="UP000070442"/>
    </source>
</evidence>
<dbReference type="InterPro" id="IPR052054">
    <property type="entry name" value="Oxidative_DNA_repair_enzyme"/>
</dbReference>
<dbReference type="PANTHER" id="PTHR10242">
    <property type="entry name" value="8-OXOGUANINE DNA GLYCOSYLASE"/>
    <property type="match status" value="1"/>
</dbReference>
<evidence type="ECO:0000256" key="2">
    <source>
        <dbReference type="ARBA" id="ARBA00012720"/>
    </source>
</evidence>
<dbReference type="Gene3D" id="1.10.340.30">
    <property type="entry name" value="Hypothetical protein, domain 2"/>
    <property type="match status" value="1"/>
</dbReference>
<dbReference type="AlphaFoldDB" id="A0A134AJZ7"/>
<dbReference type="InterPro" id="IPR023170">
    <property type="entry name" value="HhH_base_excis_C"/>
</dbReference>
<dbReference type="InterPro" id="IPR003265">
    <property type="entry name" value="HhH-GPD_domain"/>
</dbReference>
<gene>
    <name evidence="5" type="ORF">HMPREF1863_00374</name>
</gene>
<comment type="catalytic activity">
    <reaction evidence="3">
        <text>2'-deoxyribonucleotide-(2'-deoxyribose 5'-phosphate)-2'-deoxyribonucleotide-DNA = a 3'-end 2'-deoxyribonucleotide-(2,3-dehydro-2,3-deoxyribose 5'-phosphate)-DNA + a 5'-end 5'-phospho-2'-deoxyribonucleoside-DNA + H(+)</text>
        <dbReference type="Rhea" id="RHEA:66592"/>
        <dbReference type="Rhea" id="RHEA-COMP:13180"/>
        <dbReference type="Rhea" id="RHEA-COMP:16897"/>
        <dbReference type="Rhea" id="RHEA-COMP:17067"/>
        <dbReference type="ChEBI" id="CHEBI:15378"/>
        <dbReference type="ChEBI" id="CHEBI:136412"/>
        <dbReference type="ChEBI" id="CHEBI:157695"/>
        <dbReference type="ChEBI" id="CHEBI:167181"/>
        <dbReference type="EC" id="4.2.99.18"/>
    </reaction>
</comment>
<dbReference type="CDD" id="cd00056">
    <property type="entry name" value="ENDO3c"/>
    <property type="match status" value="1"/>
</dbReference>
<comment type="similarity">
    <text evidence="1">Belongs to the type-1 OGG1 family.</text>
</comment>
<feature type="domain" description="HhH-GPD" evidence="4">
    <location>
        <begin position="108"/>
        <end position="269"/>
    </location>
</feature>
<protein>
    <recommendedName>
        <fullName evidence="2">DNA-(apurinic or apyrimidinic site) lyase</fullName>
        <ecNumber evidence="2">4.2.99.18</ecNumber>
    </recommendedName>
</protein>
<dbReference type="EMBL" id="LSDG01000008">
    <property type="protein sequence ID" value="KXB68056.1"/>
    <property type="molecule type" value="Genomic_DNA"/>
</dbReference>
<evidence type="ECO:0000256" key="3">
    <source>
        <dbReference type="ARBA" id="ARBA00044632"/>
    </source>
</evidence>
<proteinExistence type="inferred from homology"/>
<dbReference type="Pfam" id="PF00730">
    <property type="entry name" value="HhH-GPD"/>
    <property type="match status" value="1"/>
</dbReference>
<dbReference type="STRING" id="755172.HMPREF1863_00374"/>
<name>A0A134AJZ7_9FIRM</name>
<sequence>MPALIFVQKRVAMLSHLAMTIESGQYHHWEKKENLYALVNGEEAFFLKEGALIKGDEDAFFRFIDGYRDYEKVAKMVEESEDLKDLAPYLPLRILRQSPWEAMVSYILSANNNLLRIRRSVLDLSKTYGTLLGKAEGLAAYALPAPNVLAACSPEDLRALGAGYRDRYLIGAATMIEEGGFDLNAPFAMAYDEAKKYVMTLPGVGPKVADCILLFGYGKGDAFPVDTWVEKSMARFGRFSSRKAMSQYGMERFGDDAGYIQQLLFLSEREKRNL</sequence>
<dbReference type="OrthoDB" id="9798522at2"/>
<dbReference type="Proteomes" id="UP000070442">
    <property type="component" value="Unassembled WGS sequence"/>
</dbReference>
<dbReference type="InterPro" id="IPR011257">
    <property type="entry name" value="DNA_glycosylase"/>
</dbReference>
<evidence type="ECO:0000256" key="1">
    <source>
        <dbReference type="ARBA" id="ARBA00010679"/>
    </source>
</evidence>
<dbReference type="GO" id="GO:0140078">
    <property type="term" value="F:class I DNA-(apurinic or apyrimidinic site) endonuclease activity"/>
    <property type="evidence" value="ECO:0007669"/>
    <property type="project" value="UniProtKB-EC"/>
</dbReference>
<dbReference type="SUPFAM" id="SSF48150">
    <property type="entry name" value="DNA-glycosylase"/>
    <property type="match status" value="1"/>
</dbReference>
<organism evidence="5 6">
    <name type="scientific">Aedoeadaptatus coxii</name>
    <dbReference type="NCBI Taxonomy" id="755172"/>
    <lineage>
        <taxon>Bacteria</taxon>
        <taxon>Bacillati</taxon>
        <taxon>Bacillota</taxon>
        <taxon>Tissierellia</taxon>
        <taxon>Tissierellales</taxon>
        <taxon>Peptoniphilaceae</taxon>
        <taxon>Aedoeadaptatus</taxon>
    </lineage>
</organism>
<dbReference type="GO" id="GO:0006284">
    <property type="term" value="P:base-excision repair"/>
    <property type="evidence" value="ECO:0007669"/>
    <property type="project" value="InterPro"/>
</dbReference>